<reference evidence="1" key="1">
    <citation type="submission" date="2021-06" db="EMBL/GenBank/DDBJ databases">
        <title>Parelaphostrongylus tenuis whole genome reference sequence.</title>
        <authorList>
            <person name="Garwood T.J."/>
            <person name="Larsen P.A."/>
            <person name="Fountain-Jones N.M."/>
            <person name="Garbe J.R."/>
            <person name="Macchietto M.G."/>
            <person name="Kania S.A."/>
            <person name="Gerhold R.W."/>
            <person name="Richards J.E."/>
            <person name="Wolf T.M."/>
        </authorList>
    </citation>
    <scope>NUCLEOTIDE SEQUENCE</scope>
    <source>
        <strain evidence="1">MNPRO001-30</strain>
        <tissue evidence="1">Meninges</tissue>
    </source>
</reference>
<dbReference type="AlphaFoldDB" id="A0AAD5QGM2"/>
<comment type="caution">
    <text evidence="1">The sequence shown here is derived from an EMBL/GenBank/DDBJ whole genome shotgun (WGS) entry which is preliminary data.</text>
</comment>
<dbReference type="EMBL" id="JAHQIW010000540">
    <property type="protein sequence ID" value="KAJ1348684.1"/>
    <property type="molecule type" value="Genomic_DNA"/>
</dbReference>
<proteinExistence type="predicted"/>
<keyword evidence="2" id="KW-1185">Reference proteome</keyword>
<protein>
    <submittedName>
        <fullName evidence="1">Down-regulator of invasive growth</fullName>
    </submittedName>
</protein>
<gene>
    <name evidence="1" type="primary">DIG1_3</name>
    <name evidence="1" type="ORF">KIN20_004037</name>
</gene>
<evidence type="ECO:0000313" key="2">
    <source>
        <dbReference type="Proteomes" id="UP001196413"/>
    </source>
</evidence>
<accession>A0AAD5QGM2</accession>
<organism evidence="1 2">
    <name type="scientific">Parelaphostrongylus tenuis</name>
    <name type="common">Meningeal worm</name>
    <dbReference type="NCBI Taxonomy" id="148309"/>
    <lineage>
        <taxon>Eukaryota</taxon>
        <taxon>Metazoa</taxon>
        <taxon>Ecdysozoa</taxon>
        <taxon>Nematoda</taxon>
        <taxon>Chromadorea</taxon>
        <taxon>Rhabditida</taxon>
        <taxon>Rhabditina</taxon>
        <taxon>Rhabditomorpha</taxon>
        <taxon>Strongyloidea</taxon>
        <taxon>Metastrongylidae</taxon>
        <taxon>Parelaphostrongylus</taxon>
    </lineage>
</organism>
<sequence length="87" mass="9065">MGSEPSDSDYLFRLGVSDATSGTAVVLSANVSAPPIPPPDAGKCIISRASRREICYPKYEDLDTTCTDVSDRSASGLVAPPVIPHAT</sequence>
<name>A0AAD5QGM2_PARTN</name>
<evidence type="ECO:0000313" key="1">
    <source>
        <dbReference type="EMBL" id="KAJ1348684.1"/>
    </source>
</evidence>
<dbReference type="Proteomes" id="UP001196413">
    <property type="component" value="Unassembled WGS sequence"/>
</dbReference>